<dbReference type="AlphaFoldDB" id="A0A9E7G9G0"/>
<feature type="compositionally biased region" description="Basic and acidic residues" evidence="1">
    <location>
        <begin position="28"/>
        <end position="42"/>
    </location>
</feature>
<reference evidence="2" key="1">
    <citation type="submission" date="2022-05" db="EMBL/GenBank/DDBJ databases">
        <title>The Musa troglodytarum L. genome provides insights into the mechanism of non-climacteric behaviour and enrichment of carotenoids.</title>
        <authorList>
            <person name="Wang J."/>
        </authorList>
    </citation>
    <scope>NUCLEOTIDE SEQUENCE</scope>
    <source>
        <tissue evidence="2">Leaf</tissue>
    </source>
</reference>
<sequence length="65" mass="7100">MLIKTEGSGSVGNQKQQDELIIRTFLEAARRPDRSKESKGEPAEAAGHVGPRSPTRQQRKVGASR</sequence>
<evidence type="ECO:0000313" key="2">
    <source>
        <dbReference type="EMBL" id="URE08277.1"/>
    </source>
</evidence>
<name>A0A9E7G9G0_9LILI</name>
<organism evidence="2 3">
    <name type="scientific">Musa troglodytarum</name>
    <name type="common">fe'i banana</name>
    <dbReference type="NCBI Taxonomy" id="320322"/>
    <lineage>
        <taxon>Eukaryota</taxon>
        <taxon>Viridiplantae</taxon>
        <taxon>Streptophyta</taxon>
        <taxon>Embryophyta</taxon>
        <taxon>Tracheophyta</taxon>
        <taxon>Spermatophyta</taxon>
        <taxon>Magnoliopsida</taxon>
        <taxon>Liliopsida</taxon>
        <taxon>Zingiberales</taxon>
        <taxon>Musaceae</taxon>
        <taxon>Musa</taxon>
    </lineage>
</organism>
<evidence type="ECO:0000256" key="1">
    <source>
        <dbReference type="SAM" id="MobiDB-lite"/>
    </source>
</evidence>
<accession>A0A9E7G9G0</accession>
<evidence type="ECO:0000313" key="3">
    <source>
        <dbReference type="Proteomes" id="UP001055439"/>
    </source>
</evidence>
<feature type="region of interest" description="Disordered" evidence="1">
    <location>
        <begin position="25"/>
        <end position="65"/>
    </location>
</feature>
<proteinExistence type="predicted"/>
<gene>
    <name evidence="2" type="ORF">MUK42_32550</name>
</gene>
<dbReference type="EMBL" id="CP097508">
    <property type="protein sequence ID" value="URE08277.1"/>
    <property type="molecule type" value="Genomic_DNA"/>
</dbReference>
<keyword evidence="3" id="KW-1185">Reference proteome</keyword>
<dbReference type="Proteomes" id="UP001055439">
    <property type="component" value="Chromosome 6"/>
</dbReference>
<protein>
    <submittedName>
        <fullName evidence="2">Uncharacterized protein</fullName>
    </submittedName>
</protein>